<dbReference type="EMBL" id="PYLQ01000006">
    <property type="protein sequence ID" value="PST41933.1"/>
    <property type="molecule type" value="Genomic_DNA"/>
</dbReference>
<keyword evidence="3" id="KW-1185">Reference proteome</keyword>
<name>A0A2T3G337_9FIRM</name>
<evidence type="ECO:0000313" key="3">
    <source>
        <dbReference type="Proteomes" id="UP000240974"/>
    </source>
</evidence>
<evidence type="ECO:0008006" key="4">
    <source>
        <dbReference type="Google" id="ProtNLM"/>
    </source>
</evidence>
<protein>
    <recommendedName>
        <fullName evidence="4">DUF4230 domain-containing protein</fullName>
    </recommendedName>
</protein>
<keyword evidence="1" id="KW-1133">Transmembrane helix</keyword>
<comment type="caution">
    <text evidence="2">The sequence shown here is derived from an EMBL/GenBank/DDBJ whole genome shotgun (WGS) entry which is preliminary data.</text>
</comment>
<evidence type="ECO:0000313" key="2">
    <source>
        <dbReference type="EMBL" id="PST41933.1"/>
    </source>
</evidence>
<feature type="transmembrane region" description="Helical" evidence="1">
    <location>
        <begin position="26"/>
        <end position="48"/>
    </location>
</feature>
<proteinExistence type="predicted"/>
<dbReference type="Proteomes" id="UP000240974">
    <property type="component" value="Unassembled WGS sequence"/>
</dbReference>
<reference evidence="2 3" key="1">
    <citation type="journal article" date="2019" name="Int. J. Syst. Evol. Microbiol.">
        <title>Faecalibacillus intestinalis gen. nov., sp. nov. and Faecalibacillus faecis sp. nov., isolated from human faeces.</title>
        <authorList>
            <person name="Seo B."/>
            <person name="Jeon K."/>
            <person name="Baek I."/>
            <person name="Lee Y.M."/>
            <person name="Baek K."/>
            <person name="Ko G."/>
        </authorList>
    </citation>
    <scope>NUCLEOTIDE SEQUENCE [LARGE SCALE GENOMIC DNA]</scope>
    <source>
        <strain evidence="2 3">SNUG30099</strain>
    </source>
</reference>
<gene>
    <name evidence="2" type="ORF">C7U54_06255</name>
</gene>
<sequence length="215" mass="24481">MDKKRKKGKEKVNIVKLINNIIESKIATILFLFIVAVICVKLAILPAYNKYFGGETTIITKSTLTDVIKTSQISTYQMTYNGVAKKVKKGEKKAAYLVNYEANIKAGVDMRKIEIMSIEDNKISIKLPAIEIEEPNVDMQKLDYIFYDKSEDKEGVTNEAYKLAVNDAKTETKNNKAIKKLAEDNLKRLLKALIDPLIEENGNKYTYDWSVENEK</sequence>
<dbReference type="RefSeq" id="WP_107029677.1">
    <property type="nucleotide sequence ID" value="NZ_JAQEDZ010000013.1"/>
</dbReference>
<accession>A0A2T3G337</accession>
<dbReference type="AlphaFoldDB" id="A0A2T3G337"/>
<dbReference type="Pfam" id="PF14014">
    <property type="entry name" value="DUF4230"/>
    <property type="match status" value="1"/>
</dbReference>
<keyword evidence="1" id="KW-0812">Transmembrane</keyword>
<keyword evidence="1" id="KW-0472">Membrane</keyword>
<organism evidence="2 3">
    <name type="scientific">Faecalibacillus intestinalis</name>
    <dbReference type="NCBI Taxonomy" id="1982626"/>
    <lineage>
        <taxon>Bacteria</taxon>
        <taxon>Bacillati</taxon>
        <taxon>Bacillota</taxon>
        <taxon>Erysipelotrichia</taxon>
        <taxon>Erysipelotrichales</taxon>
        <taxon>Coprobacillaceae</taxon>
        <taxon>Faecalibacillus</taxon>
    </lineage>
</organism>
<dbReference type="InterPro" id="IPR025324">
    <property type="entry name" value="DUF4230"/>
</dbReference>
<evidence type="ECO:0000256" key="1">
    <source>
        <dbReference type="SAM" id="Phobius"/>
    </source>
</evidence>